<dbReference type="PANTHER" id="PTHR33307">
    <property type="entry name" value="ALPHA-RHAMNOSIDASE (EUROFUNG)"/>
    <property type="match status" value="1"/>
</dbReference>
<comment type="caution">
    <text evidence="2">The sequence shown here is derived from an EMBL/GenBank/DDBJ whole genome shotgun (WGS) entry which is preliminary data.</text>
</comment>
<protein>
    <submittedName>
        <fullName evidence="2">Alfa-L-rhamnosidase</fullName>
        <ecNumber evidence="2">3.2.1.40</ecNumber>
    </submittedName>
</protein>
<proteinExistence type="predicted"/>
<accession>A0ABR5HLV1</accession>
<dbReference type="PANTHER" id="PTHR33307:SF6">
    <property type="entry name" value="ALPHA-RHAMNOSIDASE (EUROFUNG)-RELATED"/>
    <property type="match status" value="1"/>
</dbReference>
<evidence type="ECO:0000313" key="3">
    <source>
        <dbReference type="Proteomes" id="UP000242951"/>
    </source>
</evidence>
<dbReference type="Gene3D" id="2.60.40.10">
    <property type="entry name" value="Immunoglobulins"/>
    <property type="match status" value="1"/>
</dbReference>
<dbReference type="InterPro" id="IPR013783">
    <property type="entry name" value="Ig-like_fold"/>
</dbReference>
<dbReference type="EC" id="3.2.1.40" evidence="2"/>
<evidence type="ECO:0000313" key="2">
    <source>
        <dbReference type="EMBL" id="KMQ80368.1"/>
    </source>
</evidence>
<gene>
    <name evidence="2" type="ORF">BPMI_04779c</name>
</gene>
<dbReference type="Pfam" id="PF25788">
    <property type="entry name" value="Ig_Rha78A_N"/>
    <property type="match status" value="1"/>
</dbReference>
<name>A0ABR5HLV1_9BURK</name>
<feature type="chain" id="PRO_5046147681" evidence="1">
    <location>
        <begin position="21"/>
        <end position="117"/>
    </location>
</feature>
<reference evidence="2 3" key="1">
    <citation type="submission" date="2015-06" db="EMBL/GenBank/DDBJ databases">
        <title>Comparative genomics of Burkholderia leaf nodule symbionts.</title>
        <authorList>
            <person name="Carlier A."/>
            <person name="Eberl L."/>
            <person name="Pinto-Carbo M."/>
        </authorList>
    </citation>
    <scope>NUCLEOTIDE SEQUENCE [LARGE SCALE GENOMIC DNA]</scope>
    <source>
        <strain evidence="2 3">UZHbot3</strain>
    </source>
</reference>
<organism evidence="2 3">
    <name type="scientific">Candidatus Burkholderia pumila</name>
    <dbReference type="NCBI Taxonomy" id="1090375"/>
    <lineage>
        <taxon>Bacteria</taxon>
        <taxon>Pseudomonadati</taxon>
        <taxon>Pseudomonadota</taxon>
        <taxon>Betaproteobacteria</taxon>
        <taxon>Burkholderiales</taxon>
        <taxon>Burkholderiaceae</taxon>
        <taxon>Burkholderia</taxon>
    </lineage>
</organism>
<dbReference type="Proteomes" id="UP000242951">
    <property type="component" value="Unassembled WGS sequence"/>
</dbReference>
<keyword evidence="3" id="KW-1185">Reference proteome</keyword>
<keyword evidence="1" id="KW-0732">Signal</keyword>
<dbReference type="GO" id="GO:0030596">
    <property type="term" value="F:alpha-L-rhamnosidase activity"/>
    <property type="evidence" value="ECO:0007669"/>
    <property type="project" value="UniProtKB-EC"/>
</dbReference>
<evidence type="ECO:0000256" key="1">
    <source>
        <dbReference type="SAM" id="SignalP"/>
    </source>
</evidence>
<keyword evidence="2" id="KW-0326">Glycosidase</keyword>
<keyword evidence="2" id="KW-0378">Hydrolase</keyword>
<feature type="signal peptide" evidence="1">
    <location>
        <begin position="1"/>
        <end position="20"/>
    </location>
</feature>
<dbReference type="InterPro" id="IPR016007">
    <property type="entry name" value="Alpha_rhamnosid"/>
</dbReference>
<sequence>MTFRRFFLVFAAAFVSHAGAIPSVQDQTLTIGHLTVEDRAAPLGIDATHPRLSWTLQSSERDQKQAAYQIKVASSPAKLDKPDAWDSGKVKGDRSQFIAYGGAALQSRKQHYWTVRA</sequence>
<dbReference type="EMBL" id="LELG01000099">
    <property type="protein sequence ID" value="KMQ80368.1"/>
    <property type="molecule type" value="Genomic_DNA"/>
</dbReference>